<evidence type="ECO:0000313" key="1">
    <source>
        <dbReference type="EMBL" id="KAF7634702.1"/>
    </source>
</evidence>
<evidence type="ECO:0000313" key="2">
    <source>
        <dbReference type="Proteomes" id="UP000605970"/>
    </source>
</evidence>
<comment type="caution">
    <text evidence="1">The sequence shown here is derived from an EMBL/GenBank/DDBJ whole genome shotgun (WGS) entry which is preliminary data.</text>
</comment>
<organism evidence="1 2">
    <name type="scientific">Meloidogyne graminicola</name>
    <dbReference type="NCBI Taxonomy" id="189291"/>
    <lineage>
        <taxon>Eukaryota</taxon>
        <taxon>Metazoa</taxon>
        <taxon>Ecdysozoa</taxon>
        <taxon>Nematoda</taxon>
        <taxon>Chromadorea</taxon>
        <taxon>Rhabditida</taxon>
        <taxon>Tylenchina</taxon>
        <taxon>Tylenchomorpha</taxon>
        <taxon>Tylenchoidea</taxon>
        <taxon>Meloidogynidae</taxon>
        <taxon>Meloidogyninae</taxon>
        <taxon>Meloidogyne</taxon>
    </lineage>
</organism>
<proteinExistence type="predicted"/>
<dbReference type="AlphaFoldDB" id="A0A8S9ZNB0"/>
<protein>
    <submittedName>
        <fullName evidence="1">Uncharacterized protein</fullName>
    </submittedName>
</protein>
<keyword evidence="2" id="KW-1185">Reference proteome</keyword>
<feature type="non-terminal residue" evidence="1">
    <location>
        <position position="42"/>
    </location>
</feature>
<gene>
    <name evidence="1" type="ORF">Mgra_00005849</name>
</gene>
<dbReference type="Proteomes" id="UP000605970">
    <property type="component" value="Unassembled WGS sequence"/>
</dbReference>
<name>A0A8S9ZNB0_9BILA</name>
<dbReference type="EMBL" id="JABEBT010000052">
    <property type="protein sequence ID" value="KAF7634702.1"/>
    <property type="molecule type" value="Genomic_DNA"/>
</dbReference>
<accession>A0A8S9ZNB0</accession>
<dbReference type="OrthoDB" id="5907745at2759"/>
<sequence length="42" mass="4905">IAIKIQLNPIYLSKLYELTNLDLQQTNNLFDLLLLTVDNEEN</sequence>
<reference evidence="1" key="1">
    <citation type="journal article" date="2020" name="Ecol. Evol.">
        <title>Genome structure and content of the rice root-knot nematode (Meloidogyne graminicola).</title>
        <authorList>
            <person name="Phan N.T."/>
            <person name="Danchin E.G.J."/>
            <person name="Klopp C."/>
            <person name="Perfus-Barbeoch L."/>
            <person name="Kozlowski D.K."/>
            <person name="Koutsovoulos G.D."/>
            <person name="Lopez-Roques C."/>
            <person name="Bouchez O."/>
            <person name="Zahm M."/>
            <person name="Besnard G."/>
            <person name="Bellafiore S."/>
        </authorList>
    </citation>
    <scope>NUCLEOTIDE SEQUENCE</scope>
    <source>
        <strain evidence="1">VN-18</strain>
    </source>
</reference>